<dbReference type="PANTHER" id="PTHR23104:SF17">
    <property type="entry name" value="EF-HAND DOMAIN-CONTAINING PROTEIN"/>
    <property type="match status" value="1"/>
</dbReference>
<evidence type="ECO:0000313" key="8">
    <source>
        <dbReference type="WBParaSite" id="ACOC_0000495501-mRNA-1"/>
    </source>
</evidence>
<dbReference type="Proteomes" id="UP000267027">
    <property type="component" value="Unassembled WGS sequence"/>
</dbReference>
<protein>
    <submittedName>
        <fullName evidence="8">EF-hand domain-containing protein</fullName>
    </submittedName>
</protein>
<dbReference type="SUPFAM" id="SSF47473">
    <property type="entry name" value="EF-hand"/>
    <property type="match status" value="1"/>
</dbReference>
<evidence type="ECO:0000313" key="6">
    <source>
        <dbReference type="EMBL" id="VDM56541.1"/>
    </source>
</evidence>
<feature type="region of interest" description="Disordered" evidence="4">
    <location>
        <begin position="1"/>
        <end position="45"/>
    </location>
</feature>
<dbReference type="Pfam" id="PF13499">
    <property type="entry name" value="EF-hand_7"/>
    <property type="match status" value="1"/>
</dbReference>
<dbReference type="GO" id="GO:0005509">
    <property type="term" value="F:calcium ion binding"/>
    <property type="evidence" value="ECO:0007669"/>
    <property type="project" value="InterPro"/>
</dbReference>
<dbReference type="PROSITE" id="PS00018">
    <property type="entry name" value="EF_HAND_1"/>
    <property type="match status" value="2"/>
</dbReference>
<keyword evidence="2" id="KW-0677">Repeat</keyword>
<sequence length="150" mass="17283">VFKGQHQQPTPAQQVPPAPPKFGGEEAKDEQHIKEHLEGKVDPTANMTPEQLQFHYFNMHDLDKNGRLDGVELIKAITHFHMENPGPQQNVHQPPLLPSELELESMIDSILRDDDFNSDGYIDYAEFLKAQKIREEHARAQHQQQQQPQH</sequence>
<dbReference type="InterPro" id="IPR018247">
    <property type="entry name" value="EF_Hand_1_Ca_BS"/>
</dbReference>
<evidence type="ECO:0000256" key="1">
    <source>
        <dbReference type="ARBA" id="ARBA00022729"/>
    </source>
</evidence>
<dbReference type="Gene3D" id="1.10.238.10">
    <property type="entry name" value="EF-hand"/>
    <property type="match status" value="1"/>
</dbReference>
<evidence type="ECO:0000256" key="3">
    <source>
        <dbReference type="ARBA" id="ARBA00022837"/>
    </source>
</evidence>
<evidence type="ECO:0000259" key="5">
    <source>
        <dbReference type="PROSITE" id="PS50222"/>
    </source>
</evidence>
<dbReference type="OMA" id="FFKSHDG"/>
<keyword evidence="1" id="KW-0732">Signal</keyword>
<feature type="compositionally biased region" description="Basic and acidic residues" evidence="4">
    <location>
        <begin position="23"/>
        <end position="41"/>
    </location>
</feature>
<dbReference type="EMBL" id="UYYA01003839">
    <property type="protein sequence ID" value="VDM56541.1"/>
    <property type="molecule type" value="Genomic_DNA"/>
</dbReference>
<evidence type="ECO:0000256" key="4">
    <source>
        <dbReference type="SAM" id="MobiDB-lite"/>
    </source>
</evidence>
<keyword evidence="3" id="KW-0106">Calcium</keyword>
<dbReference type="WBParaSite" id="ACOC_0000495501-mRNA-1">
    <property type="protein sequence ID" value="ACOC_0000495501-mRNA-1"/>
    <property type="gene ID" value="ACOC_0000495501"/>
</dbReference>
<keyword evidence="7" id="KW-1185">Reference proteome</keyword>
<evidence type="ECO:0000313" key="7">
    <source>
        <dbReference type="Proteomes" id="UP000267027"/>
    </source>
</evidence>
<gene>
    <name evidence="6" type="ORF">ACOC_LOCUS4956</name>
</gene>
<dbReference type="AlphaFoldDB" id="A0A0R3PK75"/>
<dbReference type="InterPro" id="IPR052110">
    <property type="entry name" value="MCFD2-like"/>
</dbReference>
<feature type="domain" description="EF-hand" evidence="5">
    <location>
        <begin position="102"/>
        <end position="137"/>
    </location>
</feature>
<dbReference type="OrthoDB" id="289247at2759"/>
<organism evidence="8">
    <name type="scientific">Angiostrongylus costaricensis</name>
    <name type="common">Nematode worm</name>
    <dbReference type="NCBI Taxonomy" id="334426"/>
    <lineage>
        <taxon>Eukaryota</taxon>
        <taxon>Metazoa</taxon>
        <taxon>Ecdysozoa</taxon>
        <taxon>Nematoda</taxon>
        <taxon>Chromadorea</taxon>
        <taxon>Rhabditida</taxon>
        <taxon>Rhabditina</taxon>
        <taxon>Rhabditomorpha</taxon>
        <taxon>Strongyloidea</taxon>
        <taxon>Metastrongylidae</taxon>
        <taxon>Angiostrongylus</taxon>
    </lineage>
</organism>
<name>A0A0R3PK75_ANGCS</name>
<dbReference type="InterPro" id="IPR002048">
    <property type="entry name" value="EF_hand_dom"/>
</dbReference>
<dbReference type="PANTHER" id="PTHR23104">
    <property type="entry name" value="MULTIPLE COAGULATION FACTOR DEFICIENCY PROTEIN 2 NEURAL STEM CELL DERIVED NEURONAL SURVIVAL PROTEIN"/>
    <property type="match status" value="1"/>
</dbReference>
<feature type="compositionally biased region" description="Low complexity" evidence="4">
    <location>
        <begin position="1"/>
        <end position="13"/>
    </location>
</feature>
<reference evidence="6 7" key="2">
    <citation type="submission" date="2018-11" db="EMBL/GenBank/DDBJ databases">
        <authorList>
            <consortium name="Pathogen Informatics"/>
        </authorList>
    </citation>
    <scope>NUCLEOTIDE SEQUENCE [LARGE SCALE GENOMIC DNA]</scope>
    <source>
        <strain evidence="6 7">Costa Rica</strain>
    </source>
</reference>
<dbReference type="InterPro" id="IPR011992">
    <property type="entry name" value="EF-hand-dom_pair"/>
</dbReference>
<feature type="domain" description="EF-hand" evidence="5">
    <location>
        <begin position="48"/>
        <end position="83"/>
    </location>
</feature>
<dbReference type="PROSITE" id="PS50222">
    <property type="entry name" value="EF_HAND_2"/>
    <property type="match status" value="2"/>
</dbReference>
<evidence type="ECO:0000256" key="2">
    <source>
        <dbReference type="ARBA" id="ARBA00022737"/>
    </source>
</evidence>
<accession>A0A0R3PK75</accession>
<reference evidence="8" key="1">
    <citation type="submission" date="2017-02" db="UniProtKB">
        <authorList>
            <consortium name="WormBaseParasite"/>
        </authorList>
    </citation>
    <scope>IDENTIFICATION</scope>
</reference>
<dbReference type="STRING" id="334426.A0A0R3PK75"/>
<proteinExistence type="predicted"/>